<protein>
    <submittedName>
        <fullName evidence="8">Response regulator</fullName>
    </submittedName>
</protein>
<dbReference type="Pfam" id="PF00072">
    <property type="entry name" value="Response_reg"/>
    <property type="match status" value="1"/>
</dbReference>
<dbReference type="PROSITE" id="PS50110">
    <property type="entry name" value="RESPONSE_REGULATORY"/>
    <property type="match status" value="1"/>
</dbReference>
<feature type="domain" description="Response regulatory" evidence="7">
    <location>
        <begin position="279"/>
        <end position="402"/>
    </location>
</feature>
<name>A0ABY4JU73_9BACI</name>
<keyword evidence="4" id="KW-0238">DNA-binding</keyword>
<keyword evidence="2" id="KW-0902">Two-component regulatory system</keyword>
<feature type="modified residue" description="4-aspartylphosphate" evidence="6">
    <location>
        <position position="335"/>
    </location>
</feature>
<sequence>MNEAVKSSVIVVVNDELAVDWEDDMVQTVSLQVDHLSSLIDRLEHFKLDVLFLFSDNLPSGSLSDLRKLTDFCEERFLSIGWIGSTEMWRQLEVGYPDVYFPERVELAELKQVVKTVCKRRKRILDHVLVDTITGVNTVRFLKMELETFLYDLRRSYEAFSIVTIKADDLTIVDENEKYAIGSKLIQFIKGSVRPTDFLALHPVSGLVLLLPKTVKVDALKLMKRLEHSFSEQVGSFFYRVIEIADPTRSVEQCLALIEKVPSSRVEDDLQVTDIRRIKIAVIDDDRLIRELLHHQLADFGGEMVDVEVKGFVDGEAFFADPWHRQNERFVIIIDQLLPKMGGLEILRIIQTKYDRKRYNCLLLGREGREADIAIAIRSGANDYLAKPFSLRELRSRMNRLLGLMLP</sequence>
<reference evidence="8 9" key="1">
    <citation type="submission" date="2022-04" db="EMBL/GenBank/DDBJ databases">
        <title>Mechanism of arsenic methylation and mitigation arsenic toxicity by Bacillus sp. LH14 from an Arsenic-Contaminated Paddy Soil.</title>
        <authorList>
            <person name="Wang D."/>
        </authorList>
    </citation>
    <scope>NUCLEOTIDE SEQUENCE [LARGE SCALE GENOMIC DNA]</scope>
    <source>
        <strain evidence="8 9">LH14</strain>
    </source>
</reference>
<evidence type="ECO:0000256" key="6">
    <source>
        <dbReference type="PROSITE-ProRule" id="PRU00169"/>
    </source>
</evidence>
<dbReference type="InterPro" id="IPR001789">
    <property type="entry name" value="Sig_transdc_resp-reg_receiver"/>
</dbReference>
<dbReference type="Proteomes" id="UP000830639">
    <property type="component" value="Chromosome"/>
</dbReference>
<gene>
    <name evidence="8" type="ORF">MY490_11195</name>
</gene>
<keyword evidence="9" id="KW-1185">Reference proteome</keyword>
<keyword evidence="1 6" id="KW-0597">Phosphoprotein</keyword>
<evidence type="ECO:0000256" key="4">
    <source>
        <dbReference type="ARBA" id="ARBA00023125"/>
    </source>
</evidence>
<evidence type="ECO:0000256" key="1">
    <source>
        <dbReference type="ARBA" id="ARBA00022553"/>
    </source>
</evidence>
<dbReference type="SUPFAM" id="SSF52172">
    <property type="entry name" value="CheY-like"/>
    <property type="match status" value="1"/>
</dbReference>
<dbReference type="InterPro" id="IPR043128">
    <property type="entry name" value="Rev_trsase/Diguanyl_cyclase"/>
</dbReference>
<dbReference type="Gene3D" id="3.30.70.270">
    <property type="match status" value="1"/>
</dbReference>
<evidence type="ECO:0000313" key="9">
    <source>
        <dbReference type="Proteomes" id="UP000830639"/>
    </source>
</evidence>
<evidence type="ECO:0000259" key="7">
    <source>
        <dbReference type="PROSITE" id="PS50110"/>
    </source>
</evidence>
<dbReference type="PANTHER" id="PTHR48111">
    <property type="entry name" value="REGULATOR OF RPOS"/>
    <property type="match status" value="1"/>
</dbReference>
<accession>A0ABY4JU73</accession>
<evidence type="ECO:0000256" key="5">
    <source>
        <dbReference type="ARBA" id="ARBA00023163"/>
    </source>
</evidence>
<dbReference type="InterPro" id="IPR039420">
    <property type="entry name" value="WalR-like"/>
</dbReference>
<organism evidence="8 9">
    <name type="scientific">Gottfriedia acidiceleris</name>
    <dbReference type="NCBI Taxonomy" id="371036"/>
    <lineage>
        <taxon>Bacteria</taxon>
        <taxon>Bacillati</taxon>
        <taxon>Bacillota</taxon>
        <taxon>Bacilli</taxon>
        <taxon>Bacillales</taxon>
        <taxon>Bacillaceae</taxon>
        <taxon>Gottfriedia</taxon>
    </lineage>
</organism>
<evidence type="ECO:0000256" key="3">
    <source>
        <dbReference type="ARBA" id="ARBA00023015"/>
    </source>
</evidence>
<dbReference type="SMART" id="SM00448">
    <property type="entry name" value="REC"/>
    <property type="match status" value="1"/>
</dbReference>
<dbReference type="PANTHER" id="PTHR48111:SF1">
    <property type="entry name" value="TWO-COMPONENT RESPONSE REGULATOR ORR33"/>
    <property type="match status" value="1"/>
</dbReference>
<evidence type="ECO:0000256" key="2">
    <source>
        <dbReference type="ARBA" id="ARBA00023012"/>
    </source>
</evidence>
<dbReference type="Gene3D" id="3.40.50.2300">
    <property type="match status" value="1"/>
</dbReference>
<evidence type="ECO:0000313" key="8">
    <source>
        <dbReference type="EMBL" id="UPM56358.1"/>
    </source>
</evidence>
<dbReference type="EMBL" id="CP096034">
    <property type="protein sequence ID" value="UPM56358.1"/>
    <property type="molecule type" value="Genomic_DNA"/>
</dbReference>
<proteinExistence type="predicted"/>
<keyword evidence="5" id="KW-0804">Transcription</keyword>
<dbReference type="RefSeq" id="WP_248269262.1">
    <property type="nucleotide sequence ID" value="NZ_CP096034.1"/>
</dbReference>
<keyword evidence="3" id="KW-0805">Transcription regulation</keyword>
<dbReference type="InterPro" id="IPR011006">
    <property type="entry name" value="CheY-like_superfamily"/>
</dbReference>